<organism evidence="2 3">
    <name type="scientific">Ktedonobacter robiniae</name>
    <dbReference type="NCBI Taxonomy" id="2778365"/>
    <lineage>
        <taxon>Bacteria</taxon>
        <taxon>Bacillati</taxon>
        <taxon>Chloroflexota</taxon>
        <taxon>Ktedonobacteria</taxon>
        <taxon>Ktedonobacterales</taxon>
        <taxon>Ktedonobacteraceae</taxon>
        <taxon>Ktedonobacter</taxon>
    </lineage>
</organism>
<dbReference type="EMBL" id="BNJG01000005">
    <property type="protein sequence ID" value="GHO60327.1"/>
    <property type="molecule type" value="Genomic_DNA"/>
</dbReference>
<dbReference type="Pfam" id="PF25873">
    <property type="entry name" value="WHD_MalT"/>
    <property type="match status" value="1"/>
</dbReference>
<evidence type="ECO:0000259" key="1">
    <source>
        <dbReference type="Pfam" id="PF25873"/>
    </source>
</evidence>
<evidence type="ECO:0000313" key="3">
    <source>
        <dbReference type="Proteomes" id="UP000654345"/>
    </source>
</evidence>
<feature type="domain" description="MalT-like winged helix" evidence="1">
    <location>
        <begin position="197"/>
        <end position="278"/>
    </location>
</feature>
<protein>
    <recommendedName>
        <fullName evidence="1">MalT-like winged helix domain-containing protein</fullName>
    </recommendedName>
</protein>
<reference evidence="2 3" key="1">
    <citation type="journal article" date="2021" name="Int. J. Syst. Evol. Microbiol.">
        <title>Reticulibacter mediterranei gen. nov., sp. nov., within the new family Reticulibacteraceae fam. nov., and Ktedonospora formicarum gen. nov., sp. nov., Ktedonobacter robiniae sp. nov., Dictyobacter formicarum sp. nov. and Dictyobacter arantiisoli sp. nov., belonging to the class Ktedonobacteria.</title>
        <authorList>
            <person name="Yabe S."/>
            <person name="Zheng Y."/>
            <person name="Wang C.M."/>
            <person name="Sakai Y."/>
            <person name="Abe K."/>
            <person name="Yokota A."/>
            <person name="Donadio S."/>
            <person name="Cavaletti L."/>
            <person name="Monciardini P."/>
        </authorList>
    </citation>
    <scope>NUCLEOTIDE SEQUENCE [LARGE SCALE GENOMIC DNA]</scope>
    <source>
        <strain evidence="2 3">SOSP1-30</strain>
    </source>
</reference>
<accession>A0ABQ3V6Y2</accession>
<gene>
    <name evidence="2" type="ORF">KSB_88020</name>
</gene>
<evidence type="ECO:0000313" key="2">
    <source>
        <dbReference type="EMBL" id="GHO60327.1"/>
    </source>
</evidence>
<name>A0ABQ3V6Y2_9CHLR</name>
<comment type="caution">
    <text evidence="2">The sequence shown here is derived from an EMBL/GenBank/DDBJ whole genome shotgun (WGS) entry which is preliminary data.</text>
</comment>
<proteinExistence type="predicted"/>
<keyword evidence="3" id="KW-1185">Reference proteome</keyword>
<dbReference type="InterPro" id="IPR059106">
    <property type="entry name" value="WHD_MalT"/>
</dbReference>
<dbReference type="Proteomes" id="UP000654345">
    <property type="component" value="Unassembled WGS sequence"/>
</dbReference>
<sequence length="424" mass="48333">MAWVSLDAGDNAPVQFWTYVLTALEQCHPGLSRLPFAALHETPRPSWQTMLAALINGLSRQNDHLVLVLDNYEEVTEPAIQALLSSLIEHLPPTLCVVLATRTDPPFSLARLRARGHILELRTEQLRATREEMTAFLRDVMDLRLSVQNIQDVDTHLQGWWAGMQLAALSLRGKALLDDLLPALQGTRPALFEYLVQEVLNRQPAQVQTFLLRTSILSRLCTSLCNAVLEQQDSQLFLEEVERANLFLSPLDEQQQWYVYHPLFAEALRARLEQTASTEVPGLHLRASRWYAAHQARGEAIQHALQAHAWPWAAWLMEQIPCQHIWSWSENALLSLWVEQLPREVVRERPRLCLGMAQSLFFIAPPEVTESWVRDARRAWIRTHQREEQRPMAQDAHEPEAPLHLLGEIAALQGLIASGWHVAS</sequence>